<feature type="compositionally biased region" description="Basic residues" evidence="5">
    <location>
        <begin position="283"/>
        <end position="296"/>
    </location>
</feature>
<evidence type="ECO:0000313" key="7">
    <source>
        <dbReference type="Proteomes" id="UP000094043"/>
    </source>
</evidence>
<dbReference type="InterPro" id="IPR035979">
    <property type="entry name" value="RBD_domain_sf"/>
</dbReference>
<name>A0A1E3ITS9_9TREE</name>
<comment type="subcellular location">
    <subcellularLocation>
        <location evidence="1">Nucleus</location>
    </subcellularLocation>
</comment>
<evidence type="ECO:0000313" key="6">
    <source>
        <dbReference type="EMBL" id="WVN86374.1"/>
    </source>
</evidence>
<keyword evidence="3" id="KW-0866">Nonsense-mediated mRNA decay</keyword>
<evidence type="ECO:0000256" key="2">
    <source>
        <dbReference type="ARBA" id="ARBA00005991"/>
    </source>
</evidence>
<feature type="region of interest" description="Disordered" evidence="5">
    <location>
        <begin position="340"/>
        <end position="451"/>
    </location>
</feature>
<evidence type="ECO:0000256" key="4">
    <source>
        <dbReference type="ARBA" id="ARBA00023242"/>
    </source>
</evidence>
<dbReference type="SUPFAM" id="SSF54928">
    <property type="entry name" value="RNA-binding domain, RBD"/>
    <property type="match status" value="1"/>
</dbReference>
<keyword evidence="4" id="KW-0539">Nucleus</keyword>
<dbReference type="InterPro" id="IPR039722">
    <property type="entry name" value="Upf3"/>
</dbReference>
<protein>
    <submittedName>
        <fullName evidence="6">Uncharacterized protein</fullName>
    </submittedName>
</protein>
<feature type="region of interest" description="Disordered" evidence="5">
    <location>
        <begin position="138"/>
        <end position="216"/>
    </location>
</feature>
<dbReference type="KEGG" id="cdep:91085751"/>
<reference evidence="6" key="2">
    <citation type="journal article" date="2022" name="Elife">
        <title>Obligate sexual reproduction of a homothallic fungus closely related to the Cryptococcus pathogenic species complex.</title>
        <authorList>
            <person name="Passer A.R."/>
            <person name="Clancey S.A."/>
            <person name="Shea T."/>
            <person name="David-Palma M."/>
            <person name="Averette A.F."/>
            <person name="Boekhout T."/>
            <person name="Porcel B.M."/>
            <person name="Nowrousian M."/>
            <person name="Cuomo C.A."/>
            <person name="Sun S."/>
            <person name="Heitman J."/>
            <person name="Coelho M.A."/>
        </authorList>
    </citation>
    <scope>NUCLEOTIDE SEQUENCE</scope>
    <source>
        <strain evidence="6">CBS 7841</strain>
    </source>
</reference>
<dbReference type="Pfam" id="PF03467">
    <property type="entry name" value="Smg4_UPF3"/>
    <property type="match status" value="1"/>
</dbReference>
<feature type="compositionally biased region" description="Low complexity" evidence="5">
    <location>
        <begin position="142"/>
        <end position="153"/>
    </location>
</feature>
<dbReference type="EMBL" id="CP143785">
    <property type="protein sequence ID" value="WVN86374.1"/>
    <property type="molecule type" value="Genomic_DNA"/>
</dbReference>
<dbReference type="PANTHER" id="PTHR13112:SF0">
    <property type="entry name" value="FI21285P1"/>
    <property type="match status" value="1"/>
</dbReference>
<feature type="compositionally biased region" description="Polar residues" evidence="5">
    <location>
        <begin position="183"/>
        <end position="211"/>
    </location>
</feature>
<dbReference type="VEuPathDB" id="FungiDB:L203_01098"/>
<dbReference type="PANTHER" id="PTHR13112">
    <property type="entry name" value="UPF3 REGULATOR OF NONSENSE TRANSCRIPTS-LIKE PROTEIN"/>
    <property type="match status" value="1"/>
</dbReference>
<dbReference type="RefSeq" id="XP_066067074.1">
    <property type="nucleotide sequence ID" value="XM_066210977.1"/>
</dbReference>
<dbReference type="GO" id="GO:0005730">
    <property type="term" value="C:nucleolus"/>
    <property type="evidence" value="ECO:0007669"/>
    <property type="project" value="TreeGrafter"/>
</dbReference>
<evidence type="ECO:0000256" key="3">
    <source>
        <dbReference type="ARBA" id="ARBA00023161"/>
    </source>
</evidence>
<dbReference type="GO" id="GO:0045727">
    <property type="term" value="P:positive regulation of translation"/>
    <property type="evidence" value="ECO:0007669"/>
    <property type="project" value="TreeGrafter"/>
</dbReference>
<reference evidence="6" key="1">
    <citation type="submission" date="2016-06" db="EMBL/GenBank/DDBJ databases">
        <authorList>
            <person name="Cuomo C."/>
            <person name="Litvintseva A."/>
            <person name="Heitman J."/>
            <person name="Chen Y."/>
            <person name="Sun S."/>
            <person name="Springer D."/>
            <person name="Dromer F."/>
            <person name="Young S."/>
            <person name="Zeng Q."/>
            <person name="Chapman S."/>
            <person name="Gujja S."/>
            <person name="Saif S."/>
            <person name="Birren B."/>
        </authorList>
    </citation>
    <scope>NUCLEOTIDE SEQUENCE</scope>
    <source>
        <strain evidence="6">CBS 7841</strain>
    </source>
</reference>
<gene>
    <name evidence="6" type="ORF">L203_101538</name>
</gene>
<organism evidence="6 7">
    <name type="scientific">Cryptococcus depauperatus CBS 7841</name>
    <dbReference type="NCBI Taxonomy" id="1295531"/>
    <lineage>
        <taxon>Eukaryota</taxon>
        <taxon>Fungi</taxon>
        <taxon>Dikarya</taxon>
        <taxon>Basidiomycota</taxon>
        <taxon>Agaricomycotina</taxon>
        <taxon>Tremellomycetes</taxon>
        <taxon>Tremellales</taxon>
        <taxon>Cryptococcaceae</taxon>
        <taxon>Cryptococcus</taxon>
    </lineage>
</organism>
<evidence type="ECO:0000256" key="5">
    <source>
        <dbReference type="SAM" id="MobiDB-lite"/>
    </source>
</evidence>
<feature type="region of interest" description="Disordered" evidence="5">
    <location>
        <begin position="257"/>
        <end position="326"/>
    </location>
</feature>
<dbReference type="OrthoDB" id="18087at2759"/>
<dbReference type="GO" id="GO:0003729">
    <property type="term" value="F:mRNA binding"/>
    <property type="evidence" value="ECO:0007669"/>
    <property type="project" value="TreeGrafter"/>
</dbReference>
<dbReference type="InterPro" id="IPR005120">
    <property type="entry name" value="UPF3_dom"/>
</dbReference>
<dbReference type="GO" id="GO:0005737">
    <property type="term" value="C:cytoplasm"/>
    <property type="evidence" value="ECO:0007669"/>
    <property type="project" value="TreeGrafter"/>
</dbReference>
<dbReference type="InterPro" id="IPR012677">
    <property type="entry name" value="Nucleotide-bd_a/b_plait_sf"/>
</dbReference>
<dbReference type="CDD" id="cd12455">
    <property type="entry name" value="RRM_like_Smg4_UPF3"/>
    <property type="match status" value="1"/>
</dbReference>
<feature type="compositionally biased region" description="Polar residues" evidence="5">
    <location>
        <begin position="297"/>
        <end position="315"/>
    </location>
</feature>
<evidence type="ECO:0000256" key="1">
    <source>
        <dbReference type="ARBA" id="ARBA00004123"/>
    </source>
</evidence>
<comment type="similarity">
    <text evidence="2">Belongs to the RENT3 family.</text>
</comment>
<dbReference type="AlphaFoldDB" id="A0A1E3ITS9"/>
<keyword evidence="7" id="KW-1185">Reference proteome</keyword>
<dbReference type="GeneID" id="91085751"/>
<dbReference type="FunFam" id="3.30.70.330:FF:001086">
    <property type="entry name" value="Chromosome 1, whole genome shotgun sequence"/>
    <property type="match status" value="1"/>
</dbReference>
<reference evidence="6" key="3">
    <citation type="submission" date="2024-01" db="EMBL/GenBank/DDBJ databases">
        <authorList>
            <person name="Coelho M.A."/>
            <person name="David-Palma M."/>
            <person name="Shea T."/>
            <person name="Sun S."/>
            <person name="Cuomo C.A."/>
            <person name="Heitman J."/>
        </authorList>
    </citation>
    <scope>NUCLEOTIDE SEQUENCE</scope>
    <source>
        <strain evidence="6">CBS 7841</strain>
    </source>
</reference>
<sequence length="451" mass="47441">MSTATPRNKLVIRRLPPTLPEDVFWHSVSTWITEKTCLWKQYVKGKAADGNYDSNPVHSRAYVLMADPESLVHFHQAFDGHVFRSKAGAEYQAVVEYAPFQKTSYKSKIKPDSKQGTIDDDPDFLSFLEILNAPVAKPPLETSAPAPQPTSTPLLEHLRSQKPSGKGKNKVAASVSQPKVKAQPQNIKTSSQNPSHPHGKSSSQAKNQPQLSAAAFEASRRAAALASINAAAQRRTPQALSSPAMVAGKGREVIITNTTTVSSGTRKDQAGKGSGGEQETKGAKSKSSRKRNRGNKNKPTNEGESVTGASGDTQVPSGPSAPATSTPFVAIKGQTTTGHVSQIPNILAPNPSLRSSGTPAGGANHSKFPPQSIGGQNIAASNPGSKSSKRGGRGRGPASGNSHMHGSNENPAIQMKILPRNNIILEDSGPGGNGRDSQKSDAGATSARIDL</sequence>
<dbReference type="GO" id="GO:0000184">
    <property type="term" value="P:nuclear-transcribed mRNA catabolic process, nonsense-mediated decay"/>
    <property type="evidence" value="ECO:0007669"/>
    <property type="project" value="UniProtKB-KW"/>
</dbReference>
<proteinExistence type="inferred from homology"/>
<dbReference type="Proteomes" id="UP000094043">
    <property type="component" value="Chromosome 2"/>
</dbReference>
<feature type="compositionally biased region" description="Low complexity" evidence="5">
    <location>
        <begin position="316"/>
        <end position="326"/>
    </location>
</feature>
<accession>A0A1E3ITS9</accession>
<dbReference type="Gene3D" id="3.30.70.330">
    <property type="match status" value="1"/>
</dbReference>